<dbReference type="FunFam" id="1.10.10.10:FF:000001">
    <property type="entry name" value="LysR family transcriptional regulator"/>
    <property type="match status" value="1"/>
</dbReference>
<keyword evidence="3" id="KW-0238">DNA-binding</keyword>
<sequence>MDNFNGIVYFVKTAEALSFVGAARALGVSASAVGKSIAKLEQTMGVRLFQRSTRKVNLTAEGEMFYQRCRSILDDLDEAQAMLSHPIQTPRGKLRLSLPTIGYHFLLPELPEFRRLYPEIELDIDFNDQLVDVIKEGFDIVIRSGDLPDSKLMSQRLGTCRHVLCAAPAYLAHRGIPRTPVELEQHDCIRYRFPNTGKLMAWTMSADPLWSQLRLNTILTFNNMEAVLTATIDGHGIAYMPDFLVHKAFDEGKLQIVLNNAERELVQFWALWPSNRHLSPKIRAFMDFISKKLFRLNWLC</sequence>
<dbReference type="InterPro" id="IPR058163">
    <property type="entry name" value="LysR-type_TF_proteobact-type"/>
</dbReference>
<keyword evidence="2" id="KW-0805">Transcription regulation</keyword>
<dbReference type="GO" id="GO:0006351">
    <property type="term" value="P:DNA-templated transcription"/>
    <property type="evidence" value="ECO:0007669"/>
    <property type="project" value="TreeGrafter"/>
</dbReference>
<evidence type="ECO:0000256" key="3">
    <source>
        <dbReference type="ARBA" id="ARBA00023125"/>
    </source>
</evidence>
<evidence type="ECO:0000313" key="6">
    <source>
        <dbReference type="EMBL" id="KAB1860092.1"/>
    </source>
</evidence>
<dbReference type="Pfam" id="PF03466">
    <property type="entry name" value="LysR_substrate"/>
    <property type="match status" value="1"/>
</dbReference>
<keyword evidence="4" id="KW-0804">Transcription</keyword>
<name>A0A5N4WTR6_9GAMM</name>
<protein>
    <submittedName>
        <fullName evidence="6">LysR family transcriptional regulator</fullName>
    </submittedName>
</protein>
<dbReference type="InterPro" id="IPR005119">
    <property type="entry name" value="LysR_subst-bd"/>
</dbReference>
<dbReference type="EMBL" id="VXLD01000001">
    <property type="protein sequence ID" value="KAB1860092.1"/>
    <property type="molecule type" value="Genomic_DNA"/>
</dbReference>
<dbReference type="Pfam" id="PF00126">
    <property type="entry name" value="HTH_1"/>
    <property type="match status" value="1"/>
</dbReference>
<proteinExistence type="inferred from homology"/>
<comment type="caution">
    <text evidence="6">The sequence shown here is derived from an EMBL/GenBank/DDBJ whole genome shotgun (WGS) entry which is preliminary data.</text>
</comment>
<evidence type="ECO:0000259" key="5">
    <source>
        <dbReference type="PROSITE" id="PS50931"/>
    </source>
</evidence>
<dbReference type="Gene3D" id="3.40.190.290">
    <property type="match status" value="1"/>
</dbReference>
<dbReference type="Proteomes" id="UP000325788">
    <property type="component" value="Unassembled WGS sequence"/>
</dbReference>
<evidence type="ECO:0000256" key="1">
    <source>
        <dbReference type="ARBA" id="ARBA00009437"/>
    </source>
</evidence>
<dbReference type="RefSeq" id="WP_151503965.1">
    <property type="nucleotide sequence ID" value="NZ_VXLD01000001.1"/>
</dbReference>
<feature type="domain" description="HTH lysR-type" evidence="5">
    <location>
        <begin position="1"/>
        <end position="59"/>
    </location>
</feature>
<dbReference type="GO" id="GO:0043565">
    <property type="term" value="F:sequence-specific DNA binding"/>
    <property type="evidence" value="ECO:0007669"/>
    <property type="project" value="TreeGrafter"/>
</dbReference>
<dbReference type="SUPFAM" id="SSF46785">
    <property type="entry name" value="Winged helix' DNA-binding domain"/>
    <property type="match status" value="1"/>
</dbReference>
<dbReference type="InterPro" id="IPR036390">
    <property type="entry name" value="WH_DNA-bd_sf"/>
</dbReference>
<dbReference type="GO" id="GO:0003700">
    <property type="term" value="F:DNA-binding transcription factor activity"/>
    <property type="evidence" value="ECO:0007669"/>
    <property type="project" value="InterPro"/>
</dbReference>
<dbReference type="AlphaFoldDB" id="A0A5N4WTR6"/>
<accession>A0A5N4WTR6</accession>
<dbReference type="PANTHER" id="PTHR30537">
    <property type="entry name" value="HTH-TYPE TRANSCRIPTIONAL REGULATOR"/>
    <property type="match status" value="1"/>
</dbReference>
<dbReference type="InterPro" id="IPR000847">
    <property type="entry name" value="LysR_HTH_N"/>
</dbReference>
<dbReference type="InterPro" id="IPR036388">
    <property type="entry name" value="WH-like_DNA-bd_sf"/>
</dbReference>
<evidence type="ECO:0000313" key="7">
    <source>
        <dbReference type="Proteomes" id="UP000325788"/>
    </source>
</evidence>
<organism evidence="6 7">
    <name type="scientific">Acinetobacter tandoii</name>
    <dbReference type="NCBI Taxonomy" id="202954"/>
    <lineage>
        <taxon>Bacteria</taxon>
        <taxon>Pseudomonadati</taxon>
        <taxon>Pseudomonadota</taxon>
        <taxon>Gammaproteobacteria</taxon>
        <taxon>Moraxellales</taxon>
        <taxon>Moraxellaceae</taxon>
        <taxon>Acinetobacter</taxon>
    </lineage>
</organism>
<comment type="similarity">
    <text evidence="1">Belongs to the LysR transcriptional regulatory family.</text>
</comment>
<dbReference type="SUPFAM" id="SSF53850">
    <property type="entry name" value="Periplasmic binding protein-like II"/>
    <property type="match status" value="1"/>
</dbReference>
<evidence type="ECO:0000256" key="4">
    <source>
        <dbReference type="ARBA" id="ARBA00023163"/>
    </source>
</evidence>
<dbReference type="PROSITE" id="PS50931">
    <property type="entry name" value="HTH_LYSR"/>
    <property type="match status" value="1"/>
</dbReference>
<dbReference type="PANTHER" id="PTHR30537:SF72">
    <property type="entry name" value="LYSR FAMILY TRANSCRIPTIONAL REGULATOR"/>
    <property type="match status" value="1"/>
</dbReference>
<gene>
    <name evidence="6" type="ORF">F4W09_02975</name>
</gene>
<reference evidence="6 7" key="1">
    <citation type="submission" date="2019-09" db="EMBL/GenBank/DDBJ databases">
        <title>Draft genome sequence of Acinetobacter tandoii W4-4-4 isolated from environmental water sample.</title>
        <authorList>
            <person name="Wee S.K."/>
            <person name="Yan B."/>
            <person name="Mustaffa S.B."/>
            <person name="Yap E.P.H."/>
        </authorList>
    </citation>
    <scope>NUCLEOTIDE SEQUENCE [LARGE SCALE GENOMIC DNA]</scope>
    <source>
        <strain evidence="6 7">W4-4-4</strain>
    </source>
</reference>
<dbReference type="CDD" id="cd08476">
    <property type="entry name" value="PBP2_CrgA_like_7"/>
    <property type="match status" value="1"/>
</dbReference>
<evidence type="ECO:0000256" key="2">
    <source>
        <dbReference type="ARBA" id="ARBA00023015"/>
    </source>
</evidence>
<dbReference type="Gene3D" id="1.10.10.10">
    <property type="entry name" value="Winged helix-like DNA-binding domain superfamily/Winged helix DNA-binding domain"/>
    <property type="match status" value="1"/>
</dbReference>